<organism evidence="1 2">
    <name type="scientific">Cellulomonas fimi (strain ATCC 484 / DSM 20113 / JCM 1341 / CCUG 24087 / LMG 16345 / NBRC 15513 / NCIMB 8980 / NCTC 7547 / NRS-133)</name>
    <dbReference type="NCBI Taxonomy" id="590998"/>
    <lineage>
        <taxon>Bacteria</taxon>
        <taxon>Bacillati</taxon>
        <taxon>Actinomycetota</taxon>
        <taxon>Actinomycetes</taxon>
        <taxon>Micrococcales</taxon>
        <taxon>Cellulomonadaceae</taxon>
        <taxon>Cellulomonas</taxon>
    </lineage>
</organism>
<dbReference type="InterPro" id="IPR016791">
    <property type="entry name" value="Polyketide_synth_GrhN/RubW_prd"/>
</dbReference>
<dbReference type="GO" id="GO:0016491">
    <property type="term" value="F:oxidoreductase activity"/>
    <property type="evidence" value="ECO:0007669"/>
    <property type="project" value="InterPro"/>
</dbReference>
<accession>F4GZI5</accession>
<dbReference type="Proteomes" id="UP000008460">
    <property type="component" value="Chromosome"/>
</dbReference>
<dbReference type="HOGENOM" id="CLU_120846_0_0_11"/>
<protein>
    <recommendedName>
        <fullName evidence="3">DUF385 domain-containing protein</fullName>
    </recommendedName>
</protein>
<dbReference type="Gene3D" id="2.30.110.10">
    <property type="entry name" value="Electron Transport, Fmn-binding Protein, Chain A"/>
    <property type="match status" value="1"/>
</dbReference>
<reference evidence="1 2" key="1">
    <citation type="submission" date="2011-04" db="EMBL/GenBank/DDBJ databases">
        <title>Complete sequence of Cellulomonas fimi ATCC 484.</title>
        <authorList>
            <consortium name="US DOE Joint Genome Institute"/>
            <person name="Lucas S."/>
            <person name="Han J."/>
            <person name="Lapidus A."/>
            <person name="Cheng J.-F."/>
            <person name="Goodwin L."/>
            <person name="Pitluck S."/>
            <person name="Peters L."/>
            <person name="Chertkov O."/>
            <person name="Detter J.C."/>
            <person name="Han C."/>
            <person name="Tapia R."/>
            <person name="Land M."/>
            <person name="Hauser L."/>
            <person name="Kyrpides N."/>
            <person name="Ivanova N."/>
            <person name="Ovchinnikova G."/>
            <person name="Pagani I."/>
            <person name="Mead D."/>
            <person name="Brumm P."/>
            <person name="Woyke T."/>
        </authorList>
    </citation>
    <scope>NUCLEOTIDE SEQUENCE [LARGE SCALE GENOMIC DNA]</scope>
    <source>
        <strain evidence="2">ATCC 484 / DSM 20113 / JCM 1341 / NBRC 15513 / NCIMB 8980 / NCTC 7547</strain>
    </source>
</reference>
<dbReference type="KEGG" id="cfi:Celf_0766"/>
<keyword evidence="2" id="KW-1185">Reference proteome</keyword>
<dbReference type="Pfam" id="PF04075">
    <property type="entry name" value="F420H2_quin_red"/>
    <property type="match status" value="1"/>
</dbReference>
<dbReference type="eggNOG" id="ENOG50332VD">
    <property type="taxonomic scope" value="Bacteria"/>
</dbReference>
<gene>
    <name evidence="1" type="ordered locus">Celf_0766</name>
</gene>
<dbReference type="RefSeq" id="WP_013769935.1">
    <property type="nucleotide sequence ID" value="NC_015514.1"/>
</dbReference>
<dbReference type="EMBL" id="CP002666">
    <property type="protein sequence ID" value="AEE44906.1"/>
    <property type="molecule type" value="Genomic_DNA"/>
</dbReference>
<dbReference type="InterPro" id="IPR012349">
    <property type="entry name" value="Split_barrel_FMN-bd"/>
</dbReference>
<dbReference type="PIRSF" id="PIRSF021513">
    <property type="entry name" value="GrhN_RubW_prd"/>
    <property type="match status" value="1"/>
</dbReference>
<evidence type="ECO:0008006" key="3">
    <source>
        <dbReference type="Google" id="ProtNLM"/>
    </source>
</evidence>
<name>F4GZI5_CELFA</name>
<evidence type="ECO:0000313" key="2">
    <source>
        <dbReference type="Proteomes" id="UP000008460"/>
    </source>
</evidence>
<dbReference type="InterPro" id="IPR004378">
    <property type="entry name" value="F420H2_quin_Rdtase"/>
</dbReference>
<evidence type="ECO:0000313" key="1">
    <source>
        <dbReference type="EMBL" id="AEE44906.1"/>
    </source>
</evidence>
<proteinExistence type="predicted"/>
<dbReference type="AlphaFoldDB" id="F4GZI5"/>
<sequence length="194" mass="21344">MTGRARAAVVVGLGSAALVAVLRSRRRATSDRPAVEVTHPPRWVVRAADPVMRRLLSSPRTAGRMGDELLLVHVTGRRTGRTYDVPVGCRPGPDGRLVVVTHGRWRVNLRDLPDVEVTWRGLRRPARAELVEDPQAVAEVYRGRIDPLAPRASARRTGLRLAHDRVPATEEVVDAVRRAHVGVVRLDVGEPRTA</sequence>